<reference evidence="1" key="1">
    <citation type="submission" date="2020-03" db="EMBL/GenBank/DDBJ databases">
        <title>The deep terrestrial virosphere.</title>
        <authorList>
            <person name="Holmfeldt K."/>
            <person name="Nilsson E."/>
            <person name="Simone D."/>
            <person name="Lopez-Fernandez M."/>
            <person name="Wu X."/>
            <person name="de Brujin I."/>
            <person name="Lundin D."/>
            <person name="Andersson A."/>
            <person name="Bertilsson S."/>
            <person name="Dopson M."/>
        </authorList>
    </citation>
    <scope>NUCLEOTIDE SEQUENCE</scope>
    <source>
        <strain evidence="2">MM171A00919</strain>
        <strain evidence="3">MM171B01721</strain>
        <strain evidence="1">TM448A02287</strain>
    </source>
</reference>
<evidence type="ECO:0000313" key="1">
    <source>
        <dbReference type="EMBL" id="QJA51748.1"/>
    </source>
</evidence>
<dbReference type="EMBL" id="MT144286">
    <property type="protein sequence ID" value="QJA51748.1"/>
    <property type="molecule type" value="Genomic_DNA"/>
</dbReference>
<dbReference type="EMBL" id="MT143745">
    <property type="protein sequence ID" value="QJB01928.1"/>
    <property type="molecule type" value="Genomic_DNA"/>
</dbReference>
<accession>A0A6H1ZW57</accession>
<sequence>MNLELEKIKATKSAVDFVMNGVGDNVGVIDNTRIGVIANEIELAILADLTDRKGLRQAWEGIDEKIQAKIEDEWIELIEKKLNFWLKEEEENYGSHRKRNYN</sequence>
<evidence type="ECO:0000313" key="2">
    <source>
        <dbReference type="EMBL" id="QJA99712.1"/>
    </source>
</evidence>
<organism evidence="1">
    <name type="scientific">viral metagenome</name>
    <dbReference type="NCBI Taxonomy" id="1070528"/>
    <lineage>
        <taxon>unclassified sequences</taxon>
        <taxon>metagenomes</taxon>
        <taxon>organismal metagenomes</taxon>
    </lineage>
</organism>
<dbReference type="EMBL" id="MT143664">
    <property type="protein sequence ID" value="QJA99712.1"/>
    <property type="molecule type" value="Genomic_DNA"/>
</dbReference>
<proteinExistence type="predicted"/>
<name>A0A6H1ZW57_9ZZZZ</name>
<dbReference type="AlphaFoldDB" id="A0A6H1ZW57"/>
<protein>
    <submittedName>
        <fullName evidence="1">Uncharacterized protein</fullName>
    </submittedName>
</protein>
<gene>
    <name evidence="2" type="ORF">MM171A00919_0010</name>
    <name evidence="3" type="ORF">MM171B01721_0010</name>
    <name evidence="1" type="ORF">TM448A02287_0016</name>
</gene>
<evidence type="ECO:0000313" key="3">
    <source>
        <dbReference type="EMBL" id="QJB01928.1"/>
    </source>
</evidence>